<protein>
    <submittedName>
        <fullName evidence="1">Uncharacterized protein</fullName>
    </submittedName>
</protein>
<reference evidence="1 2" key="1">
    <citation type="submission" date="2016-08" db="EMBL/GenBank/DDBJ databases">
        <title>Genomes of anaerobic fungi encode conserved fungal cellulosomes for biomass hydrolysis.</title>
        <authorList>
            <consortium name="DOE Joint Genome Institute"/>
            <person name="Haitjema C.H."/>
            <person name="Gilmore S.P."/>
            <person name="Henske J.K."/>
            <person name="Solomon K.V."/>
            <person name="De Groot R."/>
            <person name="Kuo A."/>
            <person name="Mondo S.J."/>
            <person name="Salamov A.A."/>
            <person name="Labutti K."/>
            <person name="Zhao Z."/>
            <person name="Chiniquy J."/>
            <person name="Barry K."/>
            <person name="Brewer H.M."/>
            <person name="Purvine S.O."/>
            <person name="Wright A.T."/>
            <person name="Boxma B."/>
            <person name="Van Alen T."/>
            <person name="Hackstein J.H."/>
            <person name="Baker S.E."/>
            <person name="Grigoriev I.V."/>
            <person name="O'Malley M.A."/>
        </authorList>
    </citation>
    <scope>NUCLEOTIDE SEQUENCE [LARGE SCALE GENOMIC DNA]</scope>
    <source>
        <strain evidence="2">finn</strain>
    </source>
</reference>
<name>A0A1Y1VLN3_9FUNG</name>
<sequence>MRVETVDENIFANVNRNRFNSIYTNDKREYINDGNRNSFYGTMDENIFSSNRGRSRLNSIYTNNRYECRNNHQSNSKFRNNSIFTNNSINFENIDSSTIYDNSIFSYYGNDDNKKIQQNSNSSFSPIADVSYEEDSLLLTKIKSEEI</sequence>
<evidence type="ECO:0000313" key="2">
    <source>
        <dbReference type="Proteomes" id="UP000193719"/>
    </source>
</evidence>
<comment type="caution">
    <text evidence="1">The sequence shown here is derived from an EMBL/GenBank/DDBJ whole genome shotgun (WGS) entry which is preliminary data.</text>
</comment>
<gene>
    <name evidence="1" type="ORF">BCR36DRAFT_366870</name>
</gene>
<reference evidence="1 2" key="2">
    <citation type="submission" date="2016-08" db="EMBL/GenBank/DDBJ databases">
        <title>Pervasive Adenine N6-methylation of Active Genes in Fungi.</title>
        <authorList>
            <consortium name="DOE Joint Genome Institute"/>
            <person name="Mondo S.J."/>
            <person name="Dannebaum R.O."/>
            <person name="Kuo R.C."/>
            <person name="Labutti K."/>
            <person name="Haridas S."/>
            <person name="Kuo A."/>
            <person name="Salamov A."/>
            <person name="Ahrendt S.R."/>
            <person name="Lipzen A."/>
            <person name="Sullivan W."/>
            <person name="Andreopoulos W.B."/>
            <person name="Clum A."/>
            <person name="Lindquist E."/>
            <person name="Daum C."/>
            <person name="Ramamoorthy G.K."/>
            <person name="Gryganskyi A."/>
            <person name="Culley D."/>
            <person name="Magnuson J.K."/>
            <person name="James T.Y."/>
            <person name="O'Malley M.A."/>
            <person name="Stajich J.E."/>
            <person name="Spatafora J.W."/>
            <person name="Visel A."/>
            <person name="Grigoriev I.V."/>
        </authorList>
    </citation>
    <scope>NUCLEOTIDE SEQUENCE [LARGE SCALE GENOMIC DNA]</scope>
    <source>
        <strain evidence="2">finn</strain>
    </source>
</reference>
<organism evidence="1 2">
    <name type="scientific">Piromyces finnis</name>
    <dbReference type="NCBI Taxonomy" id="1754191"/>
    <lineage>
        <taxon>Eukaryota</taxon>
        <taxon>Fungi</taxon>
        <taxon>Fungi incertae sedis</taxon>
        <taxon>Chytridiomycota</taxon>
        <taxon>Chytridiomycota incertae sedis</taxon>
        <taxon>Neocallimastigomycetes</taxon>
        <taxon>Neocallimastigales</taxon>
        <taxon>Neocallimastigaceae</taxon>
        <taxon>Piromyces</taxon>
    </lineage>
</organism>
<proteinExistence type="predicted"/>
<dbReference type="Proteomes" id="UP000193719">
    <property type="component" value="Unassembled WGS sequence"/>
</dbReference>
<keyword evidence="2" id="KW-1185">Reference proteome</keyword>
<dbReference type="AlphaFoldDB" id="A0A1Y1VLN3"/>
<evidence type="ECO:0000313" key="1">
    <source>
        <dbReference type="EMBL" id="ORX58649.1"/>
    </source>
</evidence>
<accession>A0A1Y1VLN3</accession>
<dbReference type="EMBL" id="MCFH01000004">
    <property type="protein sequence ID" value="ORX58649.1"/>
    <property type="molecule type" value="Genomic_DNA"/>
</dbReference>